<dbReference type="AlphaFoldDB" id="A0AAI9TBZ8"/>
<name>A0AAI9TBZ8_PENTH</name>
<reference evidence="1" key="1">
    <citation type="submission" date="2015-06" db="EMBL/GenBank/DDBJ databases">
        <authorList>
            <person name="Nguyen H."/>
        </authorList>
    </citation>
    <scope>NUCLEOTIDE SEQUENCE</scope>
    <source>
        <strain evidence="1">DAOM 180753</strain>
    </source>
</reference>
<dbReference type="Proteomes" id="UP001227192">
    <property type="component" value="Unassembled WGS sequence"/>
</dbReference>
<organism evidence="1 2">
    <name type="scientific">Penicillium thymicola</name>
    <dbReference type="NCBI Taxonomy" id="293382"/>
    <lineage>
        <taxon>Eukaryota</taxon>
        <taxon>Fungi</taxon>
        <taxon>Dikarya</taxon>
        <taxon>Ascomycota</taxon>
        <taxon>Pezizomycotina</taxon>
        <taxon>Eurotiomycetes</taxon>
        <taxon>Eurotiomycetidae</taxon>
        <taxon>Eurotiales</taxon>
        <taxon>Aspergillaceae</taxon>
        <taxon>Penicillium</taxon>
    </lineage>
</organism>
<accession>A0AAI9TBZ8</accession>
<protein>
    <submittedName>
        <fullName evidence="1">Uncharacterized protein</fullName>
    </submittedName>
</protein>
<reference evidence="1" key="2">
    <citation type="journal article" date="2016" name="Fungal Biol.">
        <title>Ochratoxin A production by Penicillium thymicola.</title>
        <authorList>
            <person name="Nguyen H.D.T."/>
            <person name="McMullin D.R."/>
            <person name="Ponomareva E."/>
            <person name="Riley R."/>
            <person name="Pomraning K.R."/>
            <person name="Baker S.E."/>
            <person name="Seifert K.A."/>
        </authorList>
    </citation>
    <scope>NUCLEOTIDE SEQUENCE</scope>
    <source>
        <strain evidence="1">DAOM 180753</strain>
    </source>
</reference>
<keyword evidence="2" id="KW-1185">Reference proteome</keyword>
<evidence type="ECO:0000313" key="2">
    <source>
        <dbReference type="Proteomes" id="UP001227192"/>
    </source>
</evidence>
<sequence>MVAQMTGLFGEDKIQHDTTFHRLGKEVFGVFLERKSSTLPLYLTVHGTYEEPLVLLPRWIMLYRFRGNLHGTLCESLLGAECTSRRVTPDPPRFERDLSTPTQPMSIAFLV</sequence>
<proteinExistence type="predicted"/>
<gene>
    <name evidence="1" type="ORF">VN97_g8852</name>
</gene>
<comment type="caution">
    <text evidence="1">The sequence shown here is derived from an EMBL/GenBank/DDBJ whole genome shotgun (WGS) entry which is preliminary data.</text>
</comment>
<evidence type="ECO:0000313" key="1">
    <source>
        <dbReference type="EMBL" id="KAJ9484525.1"/>
    </source>
</evidence>
<dbReference type="EMBL" id="LACB01000333">
    <property type="protein sequence ID" value="KAJ9484525.1"/>
    <property type="molecule type" value="Genomic_DNA"/>
</dbReference>